<comment type="similarity">
    <text evidence="1">Belongs to the universal ribosomal protein uL30 family.</text>
</comment>
<dbReference type="PANTHER" id="PTHR11524:SF16">
    <property type="entry name" value="LARGE RIBOSOMAL SUBUNIT PROTEIN UL30"/>
    <property type="match status" value="1"/>
</dbReference>
<dbReference type="InterPro" id="IPR035808">
    <property type="entry name" value="Ribosomal_uL30_euk_arc"/>
</dbReference>
<dbReference type="InterPro" id="IPR005998">
    <property type="entry name" value="Ribosomal_uL30_euk"/>
</dbReference>
<dbReference type="CDD" id="cd01657">
    <property type="entry name" value="Ribosomal_L7_archeal_euk"/>
    <property type="match status" value="1"/>
</dbReference>
<evidence type="ECO:0000256" key="1">
    <source>
        <dbReference type="ARBA" id="ARBA00007594"/>
    </source>
</evidence>
<dbReference type="GO" id="GO:0003723">
    <property type="term" value="F:RNA binding"/>
    <property type="evidence" value="ECO:0007669"/>
    <property type="project" value="UniProtKB-KW"/>
</dbReference>
<keyword evidence="3" id="KW-0689">Ribosomal protein</keyword>
<dbReference type="NCBIfam" id="TIGR01310">
    <property type="entry name" value="uL30_euk"/>
    <property type="match status" value="1"/>
</dbReference>
<sequence length="252" mass="28944">MADLLIKPEHGAAGTLSESRKKKLERNRVLATQKNTAIAELKKRNRETREALKIRTLQYEEEYQTEQENALALRRESRAEGGFYKEPDAQLIFAIRIKGINKLAPKPRKVLQLFRLLQIHNGVFIKVNKATTEMLKLIAPFVTYGYPSLKTVRELIYKRGYGKVNKHRIPLQDNQIISEALGKYGIHGVEDLVHEIYTVGPHFKEANNFLWPFKLNSPRGGFVAKRHGFTEPRGGDWGNRELLINSLLTKMI</sequence>
<dbReference type="FunFam" id="3.30.1390.20:FF:000003">
    <property type="entry name" value="60S ribosomal protein L7"/>
    <property type="match status" value="1"/>
</dbReference>
<feature type="domain" description="Large ribosomal subunit protein uL30-like ferredoxin-like fold" evidence="6">
    <location>
        <begin position="92"/>
        <end position="142"/>
    </location>
</feature>
<dbReference type="InterPro" id="IPR016082">
    <property type="entry name" value="Ribosomal_uL30_ferredoxin-like"/>
</dbReference>
<dbReference type="InterPro" id="IPR036919">
    <property type="entry name" value="Ribo_uL30_ferredoxin-like_sf"/>
</dbReference>
<dbReference type="InterPro" id="IPR012988">
    <property type="entry name" value="Ribosomal_uL30_N_euk"/>
</dbReference>
<dbReference type="Pfam" id="PF00327">
    <property type="entry name" value="Ribosomal_L30"/>
    <property type="match status" value="1"/>
</dbReference>
<dbReference type="GO" id="GO:0003735">
    <property type="term" value="F:structural constituent of ribosome"/>
    <property type="evidence" value="ECO:0007669"/>
    <property type="project" value="TreeGrafter"/>
</dbReference>
<dbReference type="VEuPathDB" id="CryptoDB:Vbra_7005"/>
<keyword evidence="9" id="KW-1185">Reference proteome</keyword>
<dbReference type="InParanoid" id="A0A0G4EC31"/>
<dbReference type="GO" id="GO:0000463">
    <property type="term" value="P:maturation of LSU-rRNA from tricistronic rRNA transcript (SSU-rRNA, 5.8S rRNA, LSU-rRNA)"/>
    <property type="evidence" value="ECO:0007669"/>
    <property type="project" value="TreeGrafter"/>
</dbReference>
<evidence type="ECO:0000256" key="4">
    <source>
        <dbReference type="ARBA" id="ARBA00023274"/>
    </source>
</evidence>
<keyword evidence="2" id="KW-0694">RNA-binding</keyword>
<evidence type="ECO:0000313" key="9">
    <source>
        <dbReference type="Proteomes" id="UP000041254"/>
    </source>
</evidence>
<evidence type="ECO:0000259" key="6">
    <source>
        <dbReference type="Pfam" id="PF00327"/>
    </source>
</evidence>
<organism evidence="8 9">
    <name type="scientific">Vitrella brassicaformis (strain CCMP3155)</name>
    <dbReference type="NCBI Taxonomy" id="1169540"/>
    <lineage>
        <taxon>Eukaryota</taxon>
        <taxon>Sar</taxon>
        <taxon>Alveolata</taxon>
        <taxon>Colpodellida</taxon>
        <taxon>Vitrellaceae</taxon>
        <taxon>Vitrella</taxon>
    </lineage>
</organism>
<feature type="domain" description="Large ribosomal subunit protein uL30 N-terminal eukaryotes" evidence="7">
    <location>
        <begin position="17"/>
        <end position="87"/>
    </location>
</feature>
<dbReference type="Gene3D" id="3.30.1390.20">
    <property type="entry name" value="Ribosomal protein L30, ferredoxin-like fold domain"/>
    <property type="match status" value="1"/>
</dbReference>
<dbReference type="STRING" id="1169540.A0A0G4EC31"/>
<evidence type="ECO:0008006" key="10">
    <source>
        <dbReference type="Google" id="ProtNLM"/>
    </source>
</evidence>
<keyword evidence="5" id="KW-0175">Coiled coil</keyword>
<evidence type="ECO:0000256" key="5">
    <source>
        <dbReference type="SAM" id="Coils"/>
    </source>
</evidence>
<proteinExistence type="inferred from homology"/>
<dbReference type="PROSITE" id="PS00634">
    <property type="entry name" value="RIBOSOMAL_L30"/>
    <property type="match status" value="1"/>
</dbReference>
<dbReference type="EMBL" id="CDMY01000149">
    <property type="protein sequence ID" value="CEL93241.1"/>
    <property type="molecule type" value="Genomic_DNA"/>
</dbReference>
<dbReference type="AlphaFoldDB" id="A0A0G4EC31"/>
<keyword evidence="4" id="KW-0687">Ribonucleoprotein</keyword>
<evidence type="ECO:0000313" key="8">
    <source>
        <dbReference type="EMBL" id="CEL93241.1"/>
    </source>
</evidence>
<dbReference type="OrthoDB" id="28644at2759"/>
<dbReference type="Proteomes" id="UP000041254">
    <property type="component" value="Unassembled WGS sequence"/>
</dbReference>
<dbReference type="GO" id="GO:0022625">
    <property type="term" value="C:cytosolic large ribosomal subunit"/>
    <property type="evidence" value="ECO:0007669"/>
    <property type="project" value="TreeGrafter"/>
</dbReference>
<name>A0A0G4EC31_VITBC</name>
<dbReference type="PhylomeDB" id="A0A0G4EC31"/>
<evidence type="ECO:0000256" key="3">
    <source>
        <dbReference type="ARBA" id="ARBA00022980"/>
    </source>
</evidence>
<evidence type="ECO:0000259" key="7">
    <source>
        <dbReference type="Pfam" id="PF08079"/>
    </source>
</evidence>
<reference evidence="8 9" key="1">
    <citation type="submission" date="2014-11" db="EMBL/GenBank/DDBJ databases">
        <authorList>
            <person name="Zhu J."/>
            <person name="Qi W."/>
            <person name="Song R."/>
        </authorList>
    </citation>
    <scope>NUCLEOTIDE SEQUENCE [LARGE SCALE GENOMIC DNA]</scope>
</reference>
<dbReference type="InterPro" id="IPR039699">
    <property type="entry name" value="Ribosomal_uL30"/>
</dbReference>
<dbReference type="PANTHER" id="PTHR11524">
    <property type="entry name" value="60S RIBOSOMAL PROTEIN L7"/>
    <property type="match status" value="1"/>
</dbReference>
<dbReference type="Pfam" id="PF08079">
    <property type="entry name" value="Ribosomal_L30_N"/>
    <property type="match status" value="1"/>
</dbReference>
<accession>A0A0G4EC31</accession>
<gene>
    <name evidence="8" type="ORF">Vbra_7005</name>
</gene>
<feature type="coiled-coil region" evidence="5">
    <location>
        <begin position="31"/>
        <end position="76"/>
    </location>
</feature>
<evidence type="ECO:0000256" key="2">
    <source>
        <dbReference type="ARBA" id="ARBA00022884"/>
    </source>
</evidence>
<protein>
    <recommendedName>
        <fullName evidence="10">Ribosomal protein L30 ferredoxin-like fold domain-containing protein</fullName>
    </recommendedName>
</protein>
<dbReference type="SUPFAM" id="SSF55129">
    <property type="entry name" value="Ribosomal protein L30p/L7e"/>
    <property type="match status" value="1"/>
</dbReference>
<dbReference type="InterPro" id="IPR018038">
    <property type="entry name" value="Ribosomal_uL30_CS"/>
</dbReference>
<dbReference type="FunCoup" id="A0A0G4EC31">
    <property type="interactions" value="435"/>
</dbReference>
<dbReference type="OMA" id="IVEPWIA"/>